<dbReference type="AlphaFoldDB" id="A0A0F9DIC1"/>
<proteinExistence type="inferred from homology"/>
<dbReference type="Gene3D" id="1.10.620.20">
    <property type="entry name" value="Ribonucleotide Reductase, subunit A"/>
    <property type="match status" value="1"/>
</dbReference>
<evidence type="ECO:0000313" key="2">
    <source>
        <dbReference type="EMBL" id="KKL61438.1"/>
    </source>
</evidence>
<dbReference type="GO" id="GO:0009263">
    <property type="term" value="P:deoxyribonucleotide biosynthetic process"/>
    <property type="evidence" value="ECO:0007669"/>
    <property type="project" value="InterPro"/>
</dbReference>
<comment type="caution">
    <text evidence="2">The sequence shown here is derived from an EMBL/GenBank/DDBJ whole genome shotgun (WGS) entry which is preliminary data.</text>
</comment>
<dbReference type="InterPro" id="IPR000358">
    <property type="entry name" value="RNR_small_fam"/>
</dbReference>
<dbReference type="Pfam" id="PF00268">
    <property type="entry name" value="Ribonuc_red_sm"/>
    <property type="match status" value="1"/>
</dbReference>
<protein>
    <submittedName>
        <fullName evidence="2">Uncharacterized protein</fullName>
    </submittedName>
</protein>
<name>A0A0F9DIC1_9ZZZZ</name>
<reference evidence="2" key="1">
    <citation type="journal article" date="2015" name="Nature">
        <title>Complex archaea that bridge the gap between prokaryotes and eukaryotes.</title>
        <authorList>
            <person name="Spang A."/>
            <person name="Saw J.H."/>
            <person name="Jorgensen S.L."/>
            <person name="Zaremba-Niedzwiedzka K."/>
            <person name="Martijn J."/>
            <person name="Lind A.E."/>
            <person name="van Eijk R."/>
            <person name="Schleper C."/>
            <person name="Guy L."/>
            <person name="Ettema T.J."/>
        </authorList>
    </citation>
    <scope>NUCLEOTIDE SEQUENCE</scope>
</reference>
<dbReference type="CDD" id="cd01049">
    <property type="entry name" value="RNRR2"/>
    <property type="match status" value="1"/>
</dbReference>
<evidence type="ECO:0000256" key="1">
    <source>
        <dbReference type="ARBA" id="ARBA00009303"/>
    </source>
</evidence>
<dbReference type="GO" id="GO:0016491">
    <property type="term" value="F:oxidoreductase activity"/>
    <property type="evidence" value="ECO:0007669"/>
    <property type="project" value="InterPro"/>
</dbReference>
<dbReference type="PANTHER" id="PTHR23409">
    <property type="entry name" value="RIBONUCLEOSIDE-DIPHOSPHATE REDUCTASE SMALL CHAIN"/>
    <property type="match status" value="1"/>
</dbReference>
<sequence length="324" mass="37420">MSLVETSTAYKPFKYPEFVNFAVEHESMFWGEWEASLQRDVNQWKDGTLNDSEKYHITQLLRLFTHSDKVVGGSHVDVFLPYFKNNEARMGILSIANRESTHMRAYALLNDTLGLPESEYSVFLEYFEMADKAEYMEKFELDNSDPAYAMGLNLARTVMNEGVSLFSAFVQLLNYQRPEAGAKMKGTCEIVEWSIRDESKHIEYWASLFRKHIEENPHIVTDKFKAAIYEMYRVGVVLEDKVNTLAYRAGGPSTLLQEDVAKYIRYIADRRLVLLGLKPNWNIKTNPIPWVDHIISGDSQKNFFEGRVTDYNQNGLTGEWGWAA</sequence>
<dbReference type="SUPFAM" id="SSF47240">
    <property type="entry name" value="Ferritin-like"/>
    <property type="match status" value="1"/>
</dbReference>
<dbReference type="InterPro" id="IPR012348">
    <property type="entry name" value="RNR-like"/>
</dbReference>
<dbReference type="EMBL" id="LAZR01028819">
    <property type="protein sequence ID" value="KKL61438.1"/>
    <property type="molecule type" value="Genomic_DNA"/>
</dbReference>
<dbReference type="PANTHER" id="PTHR23409:SF18">
    <property type="entry name" value="RIBONUCLEOSIDE-DIPHOSPHATE REDUCTASE SUBUNIT M2"/>
    <property type="match status" value="1"/>
</dbReference>
<accession>A0A0F9DIC1</accession>
<dbReference type="InterPro" id="IPR009078">
    <property type="entry name" value="Ferritin-like_SF"/>
</dbReference>
<dbReference type="InterPro" id="IPR033909">
    <property type="entry name" value="RNR_small"/>
</dbReference>
<organism evidence="2">
    <name type="scientific">marine sediment metagenome</name>
    <dbReference type="NCBI Taxonomy" id="412755"/>
    <lineage>
        <taxon>unclassified sequences</taxon>
        <taxon>metagenomes</taxon>
        <taxon>ecological metagenomes</taxon>
    </lineage>
</organism>
<dbReference type="NCBIfam" id="NF007186">
    <property type="entry name" value="PRK09614.1-5"/>
    <property type="match status" value="1"/>
</dbReference>
<gene>
    <name evidence="2" type="ORF">LCGC14_2195300</name>
</gene>
<comment type="similarity">
    <text evidence="1">Belongs to the ribonucleoside diphosphate reductase small chain family.</text>
</comment>